<name>A0A8H6JB39_9PEZI</name>
<dbReference type="AlphaFoldDB" id="A0A8H6JB39"/>
<reference evidence="1" key="1">
    <citation type="journal article" date="2020" name="Phytopathology">
        <title>Genome Sequence Resources of Colletotrichum truncatum, C. plurivorum, C. musicola, and C. sojae: Four Species Pathogenic to Soybean (Glycine max).</title>
        <authorList>
            <person name="Rogerio F."/>
            <person name="Boufleur T.R."/>
            <person name="Ciampi-Guillardi M."/>
            <person name="Sukno S.A."/>
            <person name="Thon M.R."/>
            <person name="Massola Junior N.S."/>
            <person name="Baroncelli R."/>
        </authorList>
    </citation>
    <scope>NUCLEOTIDE SEQUENCE</scope>
    <source>
        <strain evidence="1">LFN00145</strain>
    </source>
</reference>
<dbReference type="EMBL" id="WIGO01000520">
    <property type="protein sequence ID" value="KAF6809864.1"/>
    <property type="molecule type" value="Genomic_DNA"/>
</dbReference>
<sequence length="141" mass="15499">MWAMSLSLLVHLPKRKDTKASECCSDTGHRWAGILGKAVLTHQNAWAVGGILWAELGNGQVWATGKPVPGWEVLRAKITRDLKVTKPIAQMCGGGSGRDVETIADSRCWWKPGCVATVTMTDFIMIAAVRKMDSYVCRRDI</sequence>
<comment type="caution">
    <text evidence="1">The sequence shown here is derived from an EMBL/GenBank/DDBJ whole genome shotgun (WGS) entry which is preliminary data.</text>
</comment>
<accession>A0A8H6JB39</accession>
<evidence type="ECO:0000313" key="1">
    <source>
        <dbReference type="EMBL" id="KAF6809864.1"/>
    </source>
</evidence>
<keyword evidence="2" id="KW-1185">Reference proteome</keyword>
<evidence type="ECO:0000313" key="2">
    <source>
        <dbReference type="Proteomes" id="UP000654918"/>
    </source>
</evidence>
<proteinExistence type="predicted"/>
<organism evidence="1 2">
    <name type="scientific">Colletotrichum plurivorum</name>
    <dbReference type="NCBI Taxonomy" id="2175906"/>
    <lineage>
        <taxon>Eukaryota</taxon>
        <taxon>Fungi</taxon>
        <taxon>Dikarya</taxon>
        <taxon>Ascomycota</taxon>
        <taxon>Pezizomycotina</taxon>
        <taxon>Sordariomycetes</taxon>
        <taxon>Hypocreomycetidae</taxon>
        <taxon>Glomerellales</taxon>
        <taxon>Glomerellaceae</taxon>
        <taxon>Colletotrichum</taxon>
        <taxon>Colletotrichum orchidearum species complex</taxon>
    </lineage>
</organism>
<gene>
    <name evidence="1" type="ORF">CPLU01_15429</name>
</gene>
<dbReference type="Proteomes" id="UP000654918">
    <property type="component" value="Unassembled WGS sequence"/>
</dbReference>
<protein>
    <submittedName>
        <fullName evidence="1">Uncharacterized protein</fullName>
    </submittedName>
</protein>